<comment type="caution">
    <text evidence="1">The sequence shown here is derived from an EMBL/GenBank/DDBJ whole genome shotgun (WGS) entry which is preliminary data.</text>
</comment>
<sequence>MASHPHLRRWAYYPIPPSKCTAAMQCLCVLTCDLLCTAGTPGNFFTKLRWEGEELLCLLVKFGDINFTPFPPVLQLVPFPLTTGLSCRPCGTWRGPCLSVQNSTPSKVRYMSFLKDHTNEAERQRRINEAQVARYLLYMSLQSLLR</sequence>
<protein>
    <submittedName>
        <fullName evidence="1">Uncharacterized protein</fullName>
    </submittedName>
</protein>
<accession>A0ACB8BQL9</accession>
<proteinExistence type="predicted"/>
<name>A0ACB8BQL9_9AGAM</name>
<evidence type="ECO:0000313" key="1">
    <source>
        <dbReference type="EMBL" id="KAH7927776.1"/>
    </source>
</evidence>
<dbReference type="Proteomes" id="UP000790709">
    <property type="component" value="Unassembled WGS sequence"/>
</dbReference>
<organism evidence="1 2">
    <name type="scientific">Leucogyrophana mollusca</name>
    <dbReference type="NCBI Taxonomy" id="85980"/>
    <lineage>
        <taxon>Eukaryota</taxon>
        <taxon>Fungi</taxon>
        <taxon>Dikarya</taxon>
        <taxon>Basidiomycota</taxon>
        <taxon>Agaricomycotina</taxon>
        <taxon>Agaricomycetes</taxon>
        <taxon>Agaricomycetidae</taxon>
        <taxon>Boletales</taxon>
        <taxon>Boletales incertae sedis</taxon>
        <taxon>Leucogyrophana</taxon>
    </lineage>
</organism>
<gene>
    <name evidence="1" type="ORF">BV22DRAFT_250177</name>
</gene>
<reference evidence="1" key="1">
    <citation type="journal article" date="2021" name="New Phytol.">
        <title>Evolutionary innovations through gain and loss of genes in the ectomycorrhizal Boletales.</title>
        <authorList>
            <person name="Wu G."/>
            <person name="Miyauchi S."/>
            <person name="Morin E."/>
            <person name="Kuo A."/>
            <person name="Drula E."/>
            <person name="Varga T."/>
            <person name="Kohler A."/>
            <person name="Feng B."/>
            <person name="Cao Y."/>
            <person name="Lipzen A."/>
            <person name="Daum C."/>
            <person name="Hundley H."/>
            <person name="Pangilinan J."/>
            <person name="Johnson J."/>
            <person name="Barry K."/>
            <person name="LaButti K."/>
            <person name="Ng V."/>
            <person name="Ahrendt S."/>
            <person name="Min B."/>
            <person name="Choi I.G."/>
            <person name="Park H."/>
            <person name="Plett J.M."/>
            <person name="Magnuson J."/>
            <person name="Spatafora J.W."/>
            <person name="Nagy L.G."/>
            <person name="Henrissat B."/>
            <person name="Grigoriev I.V."/>
            <person name="Yang Z.L."/>
            <person name="Xu J."/>
            <person name="Martin F.M."/>
        </authorList>
    </citation>
    <scope>NUCLEOTIDE SEQUENCE</scope>
    <source>
        <strain evidence="1">KUC20120723A-06</strain>
    </source>
</reference>
<keyword evidence="2" id="KW-1185">Reference proteome</keyword>
<dbReference type="EMBL" id="MU266361">
    <property type="protein sequence ID" value="KAH7927776.1"/>
    <property type="molecule type" value="Genomic_DNA"/>
</dbReference>
<evidence type="ECO:0000313" key="2">
    <source>
        <dbReference type="Proteomes" id="UP000790709"/>
    </source>
</evidence>